<feature type="compositionally biased region" description="Polar residues" evidence="16">
    <location>
        <begin position="204"/>
        <end position="214"/>
    </location>
</feature>
<accession>A0A9P4T9D5</accession>
<evidence type="ECO:0000256" key="2">
    <source>
        <dbReference type="ARBA" id="ARBA00010945"/>
    </source>
</evidence>
<dbReference type="Gene3D" id="1.20.58.1280">
    <property type="entry name" value="DNA repair protein Rev1, C-terminal domain"/>
    <property type="match status" value="1"/>
</dbReference>
<dbReference type="OrthoDB" id="427711at2759"/>
<feature type="compositionally biased region" description="Low complexity" evidence="16">
    <location>
        <begin position="1100"/>
        <end position="1109"/>
    </location>
</feature>
<dbReference type="InterPro" id="IPR043502">
    <property type="entry name" value="DNA/RNA_pol_sf"/>
</dbReference>
<evidence type="ECO:0000256" key="3">
    <source>
        <dbReference type="ARBA" id="ARBA00020399"/>
    </source>
</evidence>
<feature type="compositionally biased region" description="Low complexity" evidence="16">
    <location>
        <begin position="969"/>
        <end position="986"/>
    </location>
</feature>
<dbReference type="InterPro" id="IPR025527">
    <property type="entry name" value="HUWE1/Rev1_UBM"/>
</dbReference>
<evidence type="ECO:0000256" key="11">
    <source>
        <dbReference type="ARBA" id="ARBA00023204"/>
    </source>
</evidence>
<evidence type="ECO:0000256" key="12">
    <source>
        <dbReference type="ARBA" id="ARBA00023242"/>
    </source>
</evidence>
<comment type="caution">
    <text evidence="19">The sequence shown here is derived from an EMBL/GenBank/DDBJ whole genome shotgun (WGS) entry which is preliminary data.</text>
</comment>
<evidence type="ECO:0000256" key="7">
    <source>
        <dbReference type="ARBA" id="ARBA00022723"/>
    </source>
</evidence>
<keyword evidence="5 19" id="KW-0808">Transferase</keyword>
<dbReference type="Gene3D" id="6.10.250.1630">
    <property type="match status" value="3"/>
</dbReference>
<dbReference type="CDD" id="cd17719">
    <property type="entry name" value="BRCT_Rev1"/>
    <property type="match status" value="1"/>
</dbReference>
<dbReference type="GO" id="GO:0042276">
    <property type="term" value="P:error-prone translesion synthesis"/>
    <property type="evidence" value="ECO:0007669"/>
    <property type="project" value="InterPro"/>
</dbReference>
<feature type="region of interest" description="Disordered" evidence="16">
    <location>
        <begin position="1096"/>
        <end position="1120"/>
    </location>
</feature>
<dbReference type="GO" id="GO:0046872">
    <property type="term" value="F:metal ion binding"/>
    <property type="evidence" value="ECO:0007669"/>
    <property type="project" value="UniProtKB-KW"/>
</dbReference>
<evidence type="ECO:0000256" key="15">
    <source>
        <dbReference type="PIRSR" id="PIRSR036573-2"/>
    </source>
</evidence>
<dbReference type="Gene3D" id="6.10.250.1490">
    <property type="match status" value="1"/>
</dbReference>
<comment type="function">
    <text evidence="13">Deoxycytidyl transferase involved in DNA repair. Transfers a dCMP residue from dCTP to the 3'-end of a DNA primer in a template-dependent reaction. May assist in the first step in the bypass of abasic lesions by the insertion of a nucleotide opposite the lesion. Required for normal induction of mutations by physical and chemical agents. Involved in mitochondrial DNA mutagenesis.</text>
</comment>
<dbReference type="Pfam" id="PF14377">
    <property type="entry name" value="UBM"/>
    <property type="match status" value="3"/>
</dbReference>
<feature type="region of interest" description="Disordered" evidence="16">
    <location>
        <begin position="853"/>
        <end position="921"/>
    </location>
</feature>
<dbReference type="InterPro" id="IPR001126">
    <property type="entry name" value="UmuC"/>
</dbReference>
<keyword evidence="8" id="KW-0227">DNA damage</keyword>
<feature type="domain" description="BRCT" evidence="17">
    <location>
        <begin position="61"/>
        <end position="149"/>
    </location>
</feature>
<dbReference type="InterPro" id="IPR038401">
    <property type="entry name" value="Rev1_C_sf"/>
</dbReference>
<dbReference type="GO" id="GO:0003684">
    <property type="term" value="F:damaged DNA binding"/>
    <property type="evidence" value="ECO:0007669"/>
    <property type="project" value="UniProtKB-UniRule"/>
</dbReference>
<feature type="domain" description="UmuC" evidence="18">
    <location>
        <begin position="394"/>
        <end position="592"/>
    </location>
</feature>
<feature type="compositionally biased region" description="Polar residues" evidence="16">
    <location>
        <begin position="908"/>
        <end position="921"/>
    </location>
</feature>
<feature type="region of interest" description="Disordered" evidence="16">
    <location>
        <begin position="283"/>
        <end position="305"/>
    </location>
</feature>
<keyword evidence="9 15" id="KW-0460">Magnesium</keyword>
<dbReference type="Gene3D" id="1.10.150.20">
    <property type="entry name" value="5' to 3' exonuclease, C-terminal subdomain"/>
    <property type="match status" value="1"/>
</dbReference>
<feature type="region of interest" description="Disordered" evidence="16">
    <location>
        <begin position="187"/>
        <end position="270"/>
    </location>
</feature>
<dbReference type="InterPro" id="IPR036775">
    <property type="entry name" value="DNA_pol_Y-fam_lit_finger_sf"/>
</dbReference>
<dbReference type="GO" id="GO:0070987">
    <property type="term" value="P:error-free translesion synthesis"/>
    <property type="evidence" value="ECO:0007669"/>
    <property type="project" value="UniProtKB-ARBA"/>
</dbReference>
<comment type="subcellular location">
    <subcellularLocation>
        <location evidence="1">Nucleus</location>
    </subcellularLocation>
</comment>
<evidence type="ECO:0000256" key="16">
    <source>
        <dbReference type="SAM" id="MobiDB-lite"/>
    </source>
</evidence>
<evidence type="ECO:0000256" key="10">
    <source>
        <dbReference type="ARBA" id="ARBA00023125"/>
    </source>
</evidence>
<proteinExistence type="inferred from homology"/>
<evidence type="ECO:0000256" key="8">
    <source>
        <dbReference type="ARBA" id="ARBA00022763"/>
    </source>
</evidence>
<dbReference type="PANTHER" id="PTHR45990:SF1">
    <property type="entry name" value="DNA REPAIR PROTEIN REV1"/>
    <property type="match status" value="1"/>
</dbReference>
<dbReference type="EMBL" id="SWKU01000022">
    <property type="protein sequence ID" value="KAF2997629.1"/>
    <property type="molecule type" value="Genomic_DNA"/>
</dbReference>
<keyword evidence="10" id="KW-0238">DNA-binding</keyword>
<dbReference type="PANTHER" id="PTHR45990">
    <property type="entry name" value="DNA REPAIR PROTEIN REV1"/>
    <property type="match status" value="1"/>
</dbReference>
<dbReference type="Pfam" id="PF16727">
    <property type="entry name" value="REV1_C"/>
    <property type="match status" value="1"/>
</dbReference>
<comment type="cofactor">
    <cofactor evidence="15">
        <name>Mg(2+)</name>
        <dbReference type="ChEBI" id="CHEBI:18420"/>
    </cofactor>
    <text evidence="15">Binds 2 magnesium ions.</text>
</comment>
<dbReference type="SUPFAM" id="SSF100879">
    <property type="entry name" value="Lesion bypass DNA polymerase (Y-family), little finger domain"/>
    <property type="match status" value="1"/>
</dbReference>
<dbReference type="Gene3D" id="3.40.1170.60">
    <property type="match status" value="1"/>
</dbReference>
<keyword evidence="11" id="KW-0234">DNA repair</keyword>
<dbReference type="FunFam" id="3.30.70.270:FF:000040">
    <property type="entry name" value="DNA repair protein REV1"/>
    <property type="match status" value="1"/>
</dbReference>
<dbReference type="Pfam" id="PF16589">
    <property type="entry name" value="BRCT_2"/>
    <property type="match status" value="1"/>
</dbReference>
<dbReference type="CDD" id="cd01701">
    <property type="entry name" value="PolY_Rev1"/>
    <property type="match status" value="1"/>
</dbReference>
<evidence type="ECO:0000256" key="6">
    <source>
        <dbReference type="ARBA" id="ARBA00022695"/>
    </source>
</evidence>
<feature type="binding site" evidence="15">
    <location>
        <position position="494"/>
    </location>
    <ligand>
        <name>Mg(2+)</name>
        <dbReference type="ChEBI" id="CHEBI:18420"/>
        <label>1</label>
    </ligand>
</feature>
<dbReference type="GO" id="GO:0005634">
    <property type="term" value="C:nucleus"/>
    <property type="evidence" value="ECO:0007669"/>
    <property type="project" value="UniProtKB-SubCell"/>
</dbReference>
<dbReference type="Gene3D" id="3.40.50.10190">
    <property type="entry name" value="BRCT domain"/>
    <property type="match status" value="1"/>
</dbReference>
<dbReference type="InterPro" id="IPR001357">
    <property type="entry name" value="BRCT_dom"/>
</dbReference>
<dbReference type="InterPro" id="IPR043128">
    <property type="entry name" value="Rev_trsase/Diguanyl_cyclase"/>
</dbReference>
<keyword evidence="6" id="KW-0548">Nucleotidyltransferase</keyword>
<dbReference type="SUPFAM" id="SSF52113">
    <property type="entry name" value="BRCT domain"/>
    <property type="match status" value="1"/>
</dbReference>
<dbReference type="Pfam" id="PF21999">
    <property type="entry name" value="IMS_HHH_1"/>
    <property type="match status" value="1"/>
</dbReference>
<dbReference type="InterPro" id="IPR053848">
    <property type="entry name" value="IMS_HHH_1"/>
</dbReference>
<evidence type="ECO:0000256" key="14">
    <source>
        <dbReference type="ARBA" id="ARBA00081902"/>
    </source>
</evidence>
<dbReference type="PROSITE" id="PS50173">
    <property type="entry name" value="UMUC"/>
    <property type="match status" value="1"/>
</dbReference>
<feature type="compositionally biased region" description="Basic residues" evidence="16">
    <location>
        <begin position="291"/>
        <end position="300"/>
    </location>
</feature>
<reference evidence="19" key="1">
    <citation type="submission" date="2019-04" db="EMBL/GenBank/DDBJ databases">
        <title>Sequencing of skin fungus with MAO and IRED activity.</title>
        <authorList>
            <person name="Marsaioli A.J."/>
            <person name="Bonatto J.M.C."/>
            <person name="Reis Junior O."/>
        </authorList>
    </citation>
    <scope>NUCLEOTIDE SEQUENCE</scope>
    <source>
        <strain evidence="19">30M1</strain>
    </source>
</reference>
<evidence type="ECO:0000256" key="5">
    <source>
        <dbReference type="ARBA" id="ARBA00022679"/>
    </source>
</evidence>
<dbReference type="GO" id="GO:0006281">
    <property type="term" value="P:DNA repair"/>
    <property type="evidence" value="ECO:0007669"/>
    <property type="project" value="UniProtKB-KW"/>
</dbReference>
<dbReference type="FunFam" id="3.30.1490.100:FF:000001">
    <property type="entry name" value="DNA repair protein REV1"/>
    <property type="match status" value="1"/>
</dbReference>
<name>A0A9P4T9D5_CURKU</name>
<evidence type="ECO:0000313" key="20">
    <source>
        <dbReference type="Proteomes" id="UP000801428"/>
    </source>
</evidence>
<feature type="region of interest" description="Disordered" evidence="16">
    <location>
        <begin position="948"/>
        <end position="986"/>
    </location>
</feature>
<dbReference type="SMART" id="SM00292">
    <property type="entry name" value="BRCT"/>
    <property type="match status" value="1"/>
</dbReference>
<keyword evidence="7 15" id="KW-0479">Metal-binding</keyword>
<organism evidence="19 20">
    <name type="scientific">Curvularia kusanoi</name>
    <name type="common">Cochliobolus kusanoi</name>
    <dbReference type="NCBI Taxonomy" id="90978"/>
    <lineage>
        <taxon>Eukaryota</taxon>
        <taxon>Fungi</taxon>
        <taxon>Dikarya</taxon>
        <taxon>Ascomycota</taxon>
        <taxon>Pezizomycotina</taxon>
        <taxon>Dothideomycetes</taxon>
        <taxon>Pleosporomycetidae</taxon>
        <taxon>Pleosporales</taxon>
        <taxon>Pleosporineae</taxon>
        <taxon>Pleosporaceae</taxon>
        <taxon>Curvularia</taxon>
    </lineage>
</organism>
<dbReference type="InterPro" id="IPR036420">
    <property type="entry name" value="BRCT_dom_sf"/>
</dbReference>
<sequence>MGSRLEKKSDSVRKRIAAHTFDGEDGDEYGASAFGGFNDYFRRKKIKLQNLDADIRAQGKDKPRIFHGIVAHVNGYTQPSLNDLHVMIVQHGGGFMQYLDGKTTVTHIIASSLTPKKAVEFRQYRIVKPAWVVDSIAAGKLQPWNEYRVVDEGETQKVLFLANGAVVSTANNKRRGYRDQTDASWYTSQLRHSQADPPAVLQAPGSSRFSSQKLPTPDNDDVDDLPTGHHLREPSGAQTRKAKKQDKSLVTPPKTSPTIAPELSPDEFGNIDDIADELHESLYVDPTPVKQRPRKRRRSTPPKDRIHAAEVAANPRKIELTAEEHNAILLRDPKIRKSTVVDPDFLEQYYRESRLHHLSTWKADLKSQLQAMANEKTATQKQRQKRLPGARRYILHVDFDSFFAAVSLKKNPQSKSKPAVVAHGQGSGSEIASCNYPARKYGVKNGMWMKRALELCPDLKILPYDFPAYEEASRAFYDAILATGGLVQSVSIDEALIDVSNICIESGGSDGRQMNEGAVYREQAKADDIAKSLREQVKLRTECDVSVGIGGNILLAKVALRKAKPSGQHQIKPEEVLDFIGQLQVQDLPGVAWSIGGKLEDIGVKMVKDIRELTKERLIQILGPKTGEKLYEYSRGIDRQEVGEQVVRKSVSAEVNWGVRFATQAQVEEFLTSLCGELQKRLLKEKVKGKQFTMKIMRRAADAPIEPPKHLGHGKCDTFNKSVILGVATNSKEILTKEAIGILRGFGFSPGELRGIGAQMTKLEPMKSSTDGSADGSQRRLQFKMPSRPTSARKGPVGIIETPVSSRRVHVHVPQEPTSALKGPRLVQRDSIEEDNTNIFDELKEAANIYDSSLPFTDPDPPPSSIRKAPTPAFVDTDPIQDDPETPRKAKTPAAAAEDHITFGASELNRSTPSRKPLNMTGTQFVMPTQIDPNVLAELPSDIRSKLMRQTRQASPTPAARKPESPRMASPGISAPASPSTPSRRPFAATALPAQSQLDPDILASLPDDVRAEIIAQYAAAGLTQFSPSRRPRGVDQTILPQSPRKNRIIGIPTRKAAQVKRGRGRPPKSAMLAQAAQMKAVTKDGKTLTQANFISTKNPARSRSEASPSPAPAAPLDEDLDPDFLAALPPDMRQEILAEHKDAKLRAFRLALHRPLPSITKPPTHLSVLNEPTDHSHEQTSRVVRVFPPTKPTFTRFKLSREPDLRNAMRDWVAEFAADGPYPEDVAALGKYLARIVSDEGDARKAVGVVKWLEFVIGDAEKGMGKRAWDDAVERAKAGVSRAARQRGLGAVNFG</sequence>
<keyword evidence="12" id="KW-0539">Nucleus</keyword>
<evidence type="ECO:0000259" key="17">
    <source>
        <dbReference type="PROSITE" id="PS50172"/>
    </source>
</evidence>
<comment type="similarity">
    <text evidence="2">Belongs to the DNA polymerase type-Y family.</text>
</comment>
<keyword evidence="20" id="KW-1185">Reference proteome</keyword>
<dbReference type="InterPro" id="IPR031991">
    <property type="entry name" value="Rev1_C"/>
</dbReference>
<dbReference type="GO" id="GO:0017125">
    <property type="term" value="F:deoxycytidyl transferase activity"/>
    <property type="evidence" value="ECO:0007669"/>
    <property type="project" value="TreeGrafter"/>
</dbReference>
<dbReference type="Pfam" id="PF00817">
    <property type="entry name" value="IMS"/>
    <property type="match status" value="1"/>
</dbReference>
<gene>
    <name evidence="19" type="primary">REV1</name>
    <name evidence="19" type="ORF">E8E13_004535</name>
</gene>
<dbReference type="Proteomes" id="UP000801428">
    <property type="component" value="Unassembled WGS sequence"/>
</dbReference>
<evidence type="ECO:0000256" key="4">
    <source>
        <dbReference type="ARBA" id="ARBA00022634"/>
    </source>
</evidence>
<dbReference type="GO" id="GO:0003887">
    <property type="term" value="F:DNA-directed DNA polymerase activity"/>
    <property type="evidence" value="ECO:0007669"/>
    <property type="project" value="InterPro"/>
</dbReference>
<protein>
    <recommendedName>
        <fullName evidence="3">DNA repair protein REV1</fullName>
    </recommendedName>
    <alternativeName>
        <fullName evidence="14">Reversionless protein 1</fullName>
    </alternativeName>
</protein>
<evidence type="ECO:0000256" key="13">
    <source>
        <dbReference type="ARBA" id="ARBA00058985"/>
    </source>
</evidence>
<dbReference type="Pfam" id="PF11799">
    <property type="entry name" value="IMS_C"/>
    <property type="match status" value="1"/>
</dbReference>
<dbReference type="PROSITE" id="PS50172">
    <property type="entry name" value="BRCT"/>
    <property type="match status" value="1"/>
</dbReference>
<dbReference type="FunFam" id="3.40.50.10190:FF:000011">
    <property type="entry name" value="DNA repair protein REV1"/>
    <property type="match status" value="1"/>
</dbReference>
<dbReference type="Gene3D" id="3.30.1490.100">
    <property type="entry name" value="DNA polymerase, Y-family, little finger domain"/>
    <property type="match status" value="1"/>
</dbReference>
<keyword evidence="4" id="KW-0237">DNA synthesis</keyword>
<evidence type="ECO:0000256" key="9">
    <source>
        <dbReference type="ARBA" id="ARBA00022842"/>
    </source>
</evidence>
<evidence type="ECO:0000256" key="1">
    <source>
        <dbReference type="ARBA" id="ARBA00004123"/>
    </source>
</evidence>
<dbReference type="SUPFAM" id="SSF56672">
    <property type="entry name" value="DNA/RNA polymerases"/>
    <property type="match status" value="1"/>
</dbReference>
<dbReference type="Gene3D" id="3.30.70.270">
    <property type="match status" value="1"/>
</dbReference>
<dbReference type="InterPro" id="IPR017961">
    <property type="entry name" value="DNA_pol_Y-fam_little_finger"/>
</dbReference>
<evidence type="ECO:0000259" key="18">
    <source>
        <dbReference type="PROSITE" id="PS50173"/>
    </source>
</evidence>
<feature type="binding site" evidence="15">
    <location>
        <position position="398"/>
    </location>
    <ligand>
        <name>Mg(2+)</name>
        <dbReference type="ChEBI" id="CHEBI:18420"/>
        <label>1</label>
    </ligand>
</feature>
<evidence type="ECO:0000313" key="19">
    <source>
        <dbReference type="EMBL" id="KAF2997629.1"/>
    </source>
</evidence>
<feature type="binding site" evidence="15">
    <location>
        <position position="493"/>
    </location>
    <ligand>
        <name>Mg(2+)</name>
        <dbReference type="ChEBI" id="CHEBI:18420"/>
        <label>1</label>
    </ligand>
</feature>